<name>A0A1Q9ABR2_9HYPH</name>
<dbReference type="PROSITE" id="PS50893">
    <property type="entry name" value="ABC_TRANSPORTER_2"/>
    <property type="match status" value="1"/>
</dbReference>
<evidence type="ECO:0000256" key="4">
    <source>
        <dbReference type="ARBA" id="ARBA00022519"/>
    </source>
</evidence>
<dbReference type="InterPro" id="IPR017871">
    <property type="entry name" value="ABC_transporter-like_CS"/>
</dbReference>
<keyword evidence="6 9" id="KW-0067">ATP-binding</keyword>
<dbReference type="GO" id="GO:0005524">
    <property type="term" value="F:ATP binding"/>
    <property type="evidence" value="ECO:0007669"/>
    <property type="project" value="UniProtKB-KW"/>
</dbReference>
<evidence type="ECO:0000256" key="2">
    <source>
        <dbReference type="ARBA" id="ARBA00005417"/>
    </source>
</evidence>
<evidence type="ECO:0000256" key="5">
    <source>
        <dbReference type="ARBA" id="ARBA00022741"/>
    </source>
</evidence>
<dbReference type="Gene3D" id="2.40.50.100">
    <property type="match status" value="1"/>
</dbReference>
<dbReference type="Pfam" id="PF00005">
    <property type="entry name" value="ABC_tran"/>
    <property type="match status" value="1"/>
</dbReference>
<accession>A0A1Q9ABR2</accession>
<evidence type="ECO:0000313" key="8">
    <source>
        <dbReference type="EMBL" id="MBB4010575.1"/>
    </source>
</evidence>
<keyword evidence="4" id="KW-0997">Cell inner membrane</keyword>
<evidence type="ECO:0000313" key="11">
    <source>
        <dbReference type="Proteomes" id="UP000544107"/>
    </source>
</evidence>
<dbReference type="OrthoDB" id="9802264at2"/>
<dbReference type="STRING" id="887144.BJF91_24340"/>
<keyword evidence="10" id="KW-1185">Reference proteome</keyword>
<dbReference type="Gene3D" id="2.40.50.140">
    <property type="entry name" value="Nucleic acid-binding proteins"/>
    <property type="match status" value="1"/>
</dbReference>
<dbReference type="SUPFAM" id="SSF52540">
    <property type="entry name" value="P-loop containing nucleoside triphosphate hydrolases"/>
    <property type="match status" value="1"/>
</dbReference>
<dbReference type="InterPro" id="IPR003439">
    <property type="entry name" value="ABC_transporter-like_ATP-bd"/>
</dbReference>
<evidence type="ECO:0000313" key="9">
    <source>
        <dbReference type="EMBL" id="OLP52319.1"/>
    </source>
</evidence>
<comment type="caution">
    <text evidence="9">The sequence shown here is derived from an EMBL/GenBank/DDBJ whole genome shotgun (WGS) entry which is preliminary data.</text>
</comment>
<evidence type="ECO:0000256" key="1">
    <source>
        <dbReference type="ARBA" id="ARBA00004417"/>
    </source>
</evidence>
<comment type="similarity">
    <text evidence="2">Belongs to the ABC transporter superfamily.</text>
</comment>
<evidence type="ECO:0000259" key="7">
    <source>
        <dbReference type="PROSITE" id="PS50893"/>
    </source>
</evidence>
<comment type="subcellular location">
    <subcellularLocation>
        <location evidence="1">Cell inner membrane</location>
        <topology evidence="1">Peripheral membrane protein</topology>
    </subcellularLocation>
</comment>
<protein>
    <submittedName>
        <fullName evidence="9">Glycerol-3-phosphate ABC transporter ATP-binding protein</fullName>
    </submittedName>
    <submittedName>
        <fullName evidence="8">Multiple sugar transport system ATP-binding protein</fullName>
    </submittedName>
</protein>
<dbReference type="PANTHER" id="PTHR43875">
    <property type="entry name" value="MALTODEXTRIN IMPORT ATP-BINDING PROTEIN MSMX"/>
    <property type="match status" value="1"/>
</dbReference>
<dbReference type="InterPro" id="IPR012340">
    <property type="entry name" value="NA-bd_OB-fold"/>
</dbReference>
<keyword evidence="4" id="KW-1003">Cell membrane</keyword>
<dbReference type="GO" id="GO:0055052">
    <property type="term" value="C:ATP-binding cassette (ABC) transporter complex, substrate-binding subunit-containing"/>
    <property type="evidence" value="ECO:0007669"/>
    <property type="project" value="TreeGrafter"/>
</dbReference>
<dbReference type="EMBL" id="JACIED010000010">
    <property type="protein sequence ID" value="MBB4010575.1"/>
    <property type="molecule type" value="Genomic_DNA"/>
</dbReference>
<dbReference type="InterPro" id="IPR027417">
    <property type="entry name" value="P-loop_NTPase"/>
</dbReference>
<evidence type="ECO:0000256" key="6">
    <source>
        <dbReference type="ARBA" id="ARBA00022840"/>
    </source>
</evidence>
<dbReference type="GO" id="GO:0140359">
    <property type="term" value="F:ABC-type transporter activity"/>
    <property type="evidence" value="ECO:0007669"/>
    <property type="project" value="UniProtKB-ARBA"/>
</dbReference>
<dbReference type="EMBL" id="MKIN01000015">
    <property type="protein sequence ID" value="OLP52319.1"/>
    <property type="molecule type" value="Genomic_DNA"/>
</dbReference>
<gene>
    <name evidence="9" type="ORF">BJF91_24340</name>
    <name evidence="8" type="ORF">GGQ71_004877</name>
</gene>
<evidence type="ECO:0000256" key="3">
    <source>
        <dbReference type="ARBA" id="ARBA00022448"/>
    </source>
</evidence>
<dbReference type="InterPro" id="IPR008995">
    <property type="entry name" value="Mo/tungstate-bd_C_term_dom"/>
</dbReference>
<reference evidence="8 11" key="2">
    <citation type="submission" date="2020-08" db="EMBL/GenBank/DDBJ databases">
        <title>Genomic Encyclopedia of Type Strains, Phase IV (KMG-IV): sequencing the most valuable type-strain genomes for metagenomic binning, comparative biology and taxonomic classification.</title>
        <authorList>
            <person name="Goeker M."/>
        </authorList>
    </citation>
    <scope>NUCLEOTIDE SEQUENCE [LARGE SCALE GENOMIC DNA]</scope>
    <source>
        <strain evidence="8 11">DSM 100021</strain>
    </source>
</reference>
<dbReference type="AlphaFoldDB" id="A0A1Q9ABR2"/>
<dbReference type="GO" id="GO:0016887">
    <property type="term" value="F:ATP hydrolysis activity"/>
    <property type="evidence" value="ECO:0007669"/>
    <property type="project" value="InterPro"/>
</dbReference>
<dbReference type="PANTHER" id="PTHR43875:SF10">
    <property type="entry name" value="BLL2173 PROTEIN"/>
    <property type="match status" value="1"/>
</dbReference>
<dbReference type="FunFam" id="3.40.50.300:FF:000042">
    <property type="entry name" value="Maltose/maltodextrin ABC transporter, ATP-binding protein"/>
    <property type="match status" value="1"/>
</dbReference>
<keyword evidence="8" id="KW-0762">Sugar transport</keyword>
<keyword evidence="3" id="KW-0813">Transport</keyword>
<dbReference type="InterPro" id="IPR003593">
    <property type="entry name" value="AAA+_ATPase"/>
</dbReference>
<dbReference type="RefSeq" id="WP_075612632.1">
    <property type="nucleotide sequence ID" value="NZ_JACIED010000010.1"/>
</dbReference>
<dbReference type="InterPro" id="IPR047641">
    <property type="entry name" value="ABC_transpr_MalK/UgpC-like"/>
</dbReference>
<evidence type="ECO:0000313" key="10">
    <source>
        <dbReference type="Proteomes" id="UP000185598"/>
    </source>
</evidence>
<organism evidence="9 10">
    <name type="scientific">Allorhizobium taibaishanense</name>
    <dbReference type="NCBI Taxonomy" id="887144"/>
    <lineage>
        <taxon>Bacteria</taxon>
        <taxon>Pseudomonadati</taxon>
        <taxon>Pseudomonadota</taxon>
        <taxon>Alphaproteobacteria</taxon>
        <taxon>Hyphomicrobiales</taxon>
        <taxon>Rhizobiaceae</taxon>
        <taxon>Rhizobium/Agrobacterium group</taxon>
        <taxon>Allorhizobium</taxon>
    </lineage>
</organism>
<dbReference type="Proteomes" id="UP000185598">
    <property type="component" value="Unassembled WGS sequence"/>
</dbReference>
<proteinExistence type="inferred from homology"/>
<feature type="domain" description="ABC transporter" evidence="7">
    <location>
        <begin position="6"/>
        <end position="254"/>
    </location>
</feature>
<keyword evidence="4" id="KW-0472">Membrane</keyword>
<dbReference type="Gene3D" id="3.40.50.300">
    <property type="entry name" value="P-loop containing nucleotide triphosphate hydrolases"/>
    <property type="match status" value="1"/>
</dbReference>
<dbReference type="InterPro" id="IPR013611">
    <property type="entry name" value="Transp-assoc_OB_typ2"/>
</dbReference>
<dbReference type="Proteomes" id="UP000544107">
    <property type="component" value="Unassembled WGS sequence"/>
</dbReference>
<reference evidence="9 10" key="1">
    <citation type="submission" date="2016-09" db="EMBL/GenBank/DDBJ databases">
        <title>Rhizobium oryziradicis sp. nov., isolated from the root of rice.</title>
        <authorList>
            <person name="Zhao J."/>
            <person name="Zhang X."/>
        </authorList>
    </citation>
    <scope>NUCLEOTIDE SEQUENCE [LARGE SCALE GENOMIC DNA]</scope>
    <source>
        <strain evidence="9 10">14971</strain>
    </source>
</reference>
<dbReference type="SUPFAM" id="SSF50331">
    <property type="entry name" value="MOP-like"/>
    <property type="match status" value="1"/>
</dbReference>
<dbReference type="SMART" id="SM00382">
    <property type="entry name" value="AAA"/>
    <property type="match status" value="1"/>
</dbReference>
<sequence length="399" mass="43466">MTGTAVKLSNISKGYGTSRVLHDIDLEINAGEFMTLVGPSGCGKSTLLKILAGLDQPDGGLIEIGGEIANQFRPSKRNIAMVFQSYALYPHMRVRDNLAMPLIMANLPFAARMPVIGSLIPGMSAKRQKINTAVATVSKTLGIEALLERKPSELSGGQRQRVALGRAMVRQPGVFLMDEPLSNLDAALRTQVRAELVELQRRLKATFVYVTHDQVEAMTMSDRIAVMMDGAIVQVATPGEIYAAPADIRVARFIGSPPINILPATVGAQGQVQLFGESQNLRTDLMPGDRAQIGIRPEDVIVAAQTTLRSVRSPHEARIRLIENLGNEVILHLNISGDNQTEVAARLAQREWSAIRESSSDSDRVRVGLSSQRFLVFDSTGSRVQTEEIHDSQRLEVVS</sequence>
<dbReference type="PROSITE" id="PS00211">
    <property type="entry name" value="ABC_TRANSPORTER_1"/>
    <property type="match status" value="1"/>
</dbReference>
<dbReference type="Pfam" id="PF08402">
    <property type="entry name" value="TOBE_2"/>
    <property type="match status" value="1"/>
</dbReference>
<keyword evidence="5" id="KW-0547">Nucleotide-binding</keyword>